<name>A0A369KC90_HYPMA</name>
<dbReference type="EMBL" id="LUEZ02000005">
    <property type="protein sequence ID" value="RDB30487.1"/>
    <property type="molecule type" value="Genomic_DNA"/>
</dbReference>
<evidence type="ECO:0000256" key="1">
    <source>
        <dbReference type="SAM" id="MobiDB-lite"/>
    </source>
</evidence>
<feature type="compositionally biased region" description="Basic residues" evidence="1">
    <location>
        <begin position="54"/>
        <end position="64"/>
    </location>
</feature>
<dbReference type="AlphaFoldDB" id="A0A369KC90"/>
<keyword evidence="3" id="KW-1185">Reference proteome</keyword>
<feature type="compositionally biased region" description="Low complexity" evidence="1">
    <location>
        <begin position="34"/>
        <end position="44"/>
    </location>
</feature>
<comment type="caution">
    <text evidence="2">The sequence shown here is derived from an EMBL/GenBank/DDBJ whole genome shotgun (WGS) entry which is preliminary data.</text>
</comment>
<dbReference type="InParanoid" id="A0A369KC90"/>
<protein>
    <submittedName>
        <fullName evidence="2">Uncharacterized protein</fullName>
    </submittedName>
</protein>
<evidence type="ECO:0000313" key="3">
    <source>
        <dbReference type="Proteomes" id="UP000076154"/>
    </source>
</evidence>
<proteinExistence type="predicted"/>
<evidence type="ECO:0000313" key="2">
    <source>
        <dbReference type="EMBL" id="RDB30487.1"/>
    </source>
</evidence>
<accession>A0A369KC90</accession>
<feature type="region of interest" description="Disordered" evidence="1">
    <location>
        <begin position="31"/>
        <end position="64"/>
    </location>
</feature>
<reference evidence="2" key="1">
    <citation type="submission" date="2018-04" db="EMBL/GenBank/DDBJ databases">
        <title>Whole genome sequencing of Hypsizygus marmoreus.</title>
        <authorList>
            <person name="Choi I.-G."/>
            <person name="Min B."/>
            <person name="Kim J.-G."/>
            <person name="Kim S."/>
            <person name="Oh Y.-L."/>
            <person name="Kong W.-S."/>
            <person name="Park H."/>
            <person name="Jeong J."/>
            <person name="Song E.-S."/>
        </authorList>
    </citation>
    <scope>NUCLEOTIDE SEQUENCE [LARGE SCALE GENOMIC DNA]</scope>
    <source>
        <strain evidence="2">51987-8</strain>
    </source>
</reference>
<organism evidence="2 3">
    <name type="scientific">Hypsizygus marmoreus</name>
    <name type="common">White beech mushroom</name>
    <name type="synonym">Agaricus marmoreus</name>
    <dbReference type="NCBI Taxonomy" id="39966"/>
    <lineage>
        <taxon>Eukaryota</taxon>
        <taxon>Fungi</taxon>
        <taxon>Dikarya</taxon>
        <taxon>Basidiomycota</taxon>
        <taxon>Agaricomycotina</taxon>
        <taxon>Agaricomycetes</taxon>
        <taxon>Agaricomycetidae</taxon>
        <taxon>Agaricales</taxon>
        <taxon>Tricholomatineae</taxon>
        <taxon>Lyophyllaceae</taxon>
        <taxon>Hypsizygus</taxon>
    </lineage>
</organism>
<dbReference type="Proteomes" id="UP000076154">
    <property type="component" value="Unassembled WGS sequence"/>
</dbReference>
<sequence>MTQVHYFSPTQCSPGSATVFQAILAPDPSRSRKLPISSLSGHLSPPLPAAPITHTRRPRDRRSRRTVGFFPIRYTLRRRWSARADVS</sequence>
<gene>
    <name evidence="2" type="ORF">Hypma_007017</name>
</gene>